<reference evidence="2" key="1">
    <citation type="submission" date="2020-02" db="EMBL/GenBank/DDBJ databases">
        <authorList>
            <person name="Meier V. D."/>
        </authorList>
    </citation>
    <scope>NUCLEOTIDE SEQUENCE</scope>
    <source>
        <strain evidence="2">AVDCRST_MAG89</strain>
    </source>
</reference>
<gene>
    <name evidence="2" type="ORF">AVDCRST_MAG89-4907</name>
</gene>
<name>A0A6J4N2R3_9BACT</name>
<dbReference type="EMBL" id="CADCTV010001031">
    <property type="protein sequence ID" value="CAA9374800.1"/>
    <property type="molecule type" value="Genomic_DNA"/>
</dbReference>
<proteinExistence type="predicted"/>
<accession>A0A6J4N2R3</accession>
<evidence type="ECO:0000313" key="2">
    <source>
        <dbReference type="EMBL" id="CAA9374800.1"/>
    </source>
</evidence>
<feature type="compositionally biased region" description="Pro residues" evidence="1">
    <location>
        <begin position="1"/>
        <end position="10"/>
    </location>
</feature>
<feature type="compositionally biased region" description="Basic residues" evidence="1">
    <location>
        <begin position="151"/>
        <end position="162"/>
    </location>
</feature>
<keyword evidence="2" id="KW-0830">Ubiquinone</keyword>
<feature type="compositionally biased region" description="Low complexity" evidence="1">
    <location>
        <begin position="67"/>
        <end position="83"/>
    </location>
</feature>
<feature type="non-terminal residue" evidence="2">
    <location>
        <position position="170"/>
    </location>
</feature>
<keyword evidence="2" id="KW-0503">Monooxygenase</keyword>
<dbReference type="AlphaFoldDB" id="A0A6J4N2R3"/>
<feature type="region of interest" description="Disordered" evidence="1">
    <location>
        <begin position="1"/>
        <end position="170"/>
    </location>
</feature>
<feature type="non-terminal residue" evidence="2">
    <location>
        <position position="1"/>
    </location>
</feature>
<sequence>AQNPRPPRPAGPWRRRRPARASAERPPRGAPRPGAAGLRQLRAGRGQPVQRACGHRLVAGLRQRRPAAGTGDGQRAAGRRAAPAGGGRRHGGGVRPQPGARGRPLRSGPGVPEAVRRRDSRVSPGARHGGVQGRNPPPGRNPARLRPQGGHLRHRERRHLHLHPAPPSPL</sequence>
<evidence type="ECO:0000256" key="1">
    <source>
        <dbReference type="SAM" id="MobiDB-lite"/>
    </source>
</evidence>
<dbReference type="GO" id="GO:0004497">
    <property type="term" value="F:monooxygenase activity"/>
    <property type="evidence" value="ECO:0007669"/>
    <property type="project" value="UniProtKB-KW"/>
</dbReference>
<keyword evidence="2" id="KW-0560">Oxidoreductase</keyword>
<organism evidence="2">
    <name type="scientific">uncultured Gemmatimonadota bacterium</name>
    <dbReference type="NCBI Taxonomy" id="203437"/>
    <lineage>
        <taxon>Bacteria</taxon>
        <taxon>Pseudomonadati</taxon>
        <taxon>Gemmatimonadota</taxon>
        <taxon>environmental samples</taxon>
    </lineage>
</organism>
<protein>
    <submittedName>
        <fullName evidence="2">Ubiquinone biosynthesis monooxygenase UbiB</fullName>
    </submittedName>
</protein>